<dbReference type="EC" id="2.7.13.3" evidence="2"/>
<keyword evidence="8" id="KW-0902">Two-component regulatory system</keyword>
<evidence type="ECO:0000256" key="4">
    <source>
        <dbReference type="ARBA" id="ARBA00022679"/>
    </source>
</evidence>
<feature type="transmembrane region" description="Helical" evidence="9">
    <location>
        <begin position="44"/>
        <end position="64"/>
    </location>
</feature>
<proteinExistence type="predicted"/>
<dbReference type="Pfam" id="PF07730">
    <property type="entry name" value="HisKA_3"/>
    <property type="match status" value="1"/>
</dbReference>
<evidence type="ECO:0000313" key="12">
    <source>
        <dbReference type="Proteomes" id="UP001164693"/>
    </source>
</evidence>
<evidence type="ECO:0000256" key="8">
    <source>
        <dbReference type="ARBA" id="ARBA00023012"/>
    </source>
</evidence>
<evidence type="ECO:0000256" key="3">
    <source>
        <dbReference type="ARBA" id="ARBA00022553"/>
    </source>
</evidence>
<reference evidence="11" key="1">
    <citation type="submission" date="2022-05" db="EMBL/GenBank/DDBJ databases">
        <title>Jatrophihabitans sp. SB3-54 whole genome sequence.</title>
        <authorList>
            <person name="Suh M.K."/>
            <person name="Eom M.K."/>
            <person name="Kim J.S."/>
            <person name="Kim H.S."/>
            <person name="Do H.E."/>
            <person name="Shin Y.K."/>
            <person name="Lee J.-S."/>
        </authorList>
    </citation>
    <scope>NUCLEOTIDE SEQUENCE</scope>
    <source>
        <strain evidence="11">SB3-54</strain>
    </source>
</reference>
<feature type="domain" description="Signal transduction histidine kinase subgroup 3 dimerisation and phosphoacceptor" evidence="10">
    <location>
        <begin position="192"/>
        <end position="258"/>
    </location>
</feature>
<evidence type="ECO:0000313" key="11">
    <source>
        <dbReference type="EMBL" id="WAX56113.1"/>
    </source>
</evidence>
<dbReference type="Proteomes" id="UP001164693">
    <property type="component" value="Chromosome"/>
</dbReference>
<evidence type="ECO:0000256" key="2">
    <source>
        <dbReference type="ARBA" id="ARBA00012438"/>
    </source>
</evidence>
<evidence type="ECO:0000259" key="10">
    <source>
        <dbReference type="Pfam" id="PF07730"/>
    </source>
</evidence>
<keyword evidence="6 11" id="KW-0418">Kinase</keyword>
<sequence>MGAQTLAVPVRRVSWPRSDWVLPVVLALIAQADVWPPASYNLGHLVGPAPVVSVLYVVTALALVWRKRSPVAVLAFVVSVDAVEYLSFGAPEGLGSLLPTVVAFYAVGRYAGTSAVTVAAPLALLGIAVHELTDPVFTLTGSNAVFYAVVAGAWPLGHAFRRRAEHTDQLQARTVELAAQRDRLAEVTASAERARIARELHDIVGHGLSVTVLQLAGATALLDNDRVEQAREQLASTEHTARQTLTEMRRLLGLLDEGDDPMLAPQPGLAQLDELVEATRRAGAQITMQVTGNPAPLPPSLDLTGYRVLQEALTNVLKHARPPVCTVRIVHEPDALALEVCDAGRTATPATTAGRGLAGMRERITVFGGILNTDVTATGGFRLCARLPVVER</sequence>
<dbReference type="GO" id="GO:0016301">
    <property type="term" value="F:kinase activity"/>
    <property type="evidence" value="ECO:0007669"/>
    <property type="project" value="UniProtKB-KW"/>
</dbReference>
<accession>A0ABY7JWU5</accession>
<keyword evidence="9" id="KW-0812">Transmembrane</keyword>
<evidence type="ECO:0000256" key="1">
    <source>
        <dbReference type="ARBA" id="ARBA00000085"/>
    </source>
</evidence>
<keyword evidence="5" id="KW-0547">Nucleotide-binding</keyword>
<dbReference type="PANTHER" id="PTHR24421">
    <property type="entry name" value="NITRATE/NITRITE SENSOR PROTEIN NARX-RELATED"/>
    <property type="match status" value="1"/>
</dbReference>
<evidence type="ECO:0000256" key="5">
    <source>
        <dbReference type="ARBA" id="ARBA00022741"/>
    </source>
</evidence>
<keyword evidence="3" id="KW-0597">Phosphoprotein</keyword>
<dbReference type="InterPro" id="IPR011712">
    <property type="entry name" value="Sig_transdc_His_kin_sub3_dim/P"/>
</dbReference>
<dbReference type="RefSeq" id="WP_269442641.1">
    <property type="nucleotide sequence ID" value="NZ_CP097463.1"/>
</dbReference>
<gene>
    <name evidence="11" type="ORF">M6B22_16440</name>
</gene>
<evidence type="ECO:0000256" key="6">
    <source>
        <dbReference type="ARBA" id="ARBA00022777"/>
    </source>
</evidence>
<feature type="transmembrane region" description="Helical" evidence="9">
    <location>
        <begin position="71"/>
        <end position="90"/>
    </location>
</feature>
<keyword evidence="4" id="KW-0808">Transferase</keyword>
<feature type="transmembrane region" description="Helical" evidence="9">
    <location>
        <begin position="110"/>
        <end position="129"/>
    </location>
</feature>
<name>A0ABY7JWU5_9ACTN</name>
<dbReference type="PANTHER" id="PTHR24421:SF10">
    <property type="entry name" value="NITRATE_NITRITE SENSOR PROTEIN NARQ"/>
    <property type="match status" value="1"/>
</dbReference>
<dbReference type="EMBL" id="CP097463">
    <property type="protein sequence ID" value="WAX56113.1"/>
    <property type="molecule type" value="Genomic_DNA"/>
</dbReference>
<dbReference type="CDD" id="cd16917">
    <property type="entry name" value="HATPase_UhpB-NarQ-NarX-like"/>
    <property type="match status" value="1"/>
</dbReference>
<keyword evidence="12" id="KW-1185">Reference proteome</keyword>
<dbReference type="Gene3D" id="1.20.5.1930">
    <property type="match status" value="1"/>
</dbReference>
<comment type="catalytic activity">
    <reaction evidence="1">
        <text>ATP + protein L-histidine = ADP + protein N-phospho-L-histidine.</text>
        <dbReference type="EC" id="2.7.13.3"/>
    </reaction>
</comment>
<dbReference type="Gene3D" id="3.30.565.10">
    <property type="entry name" value="Histidine kinase-like ATPase, C-terminal domain"/>
    <property type="match status" value="1"/>
</dbReference>
<evidence type="ECO:0000256" key="7">
    <source>
        <dbReference type="ARBA" id="ARBA00022840"/>
    </source>
</evidence>
<feature type="transmembrane region" description="Helical" evidence="9">
    <location>
        <begin position="136"/>
        <end position="156"/>
    </location>
</feature>
<protein>
    <recommendedName>
        <fullName evidence="2">histidine kinase</fullName>
        <ecNumber evidence="2">2.7.13.3</ecNumber>
    </recommendedName>
</protein>
<keyword evidence="9" id="KW-0472">Membrane</keyword>
<dbReference type="SUPFAM" id="SSF55874">
    <property type="entry name" value="ATPase domain of HSP90 chaperone/DNA topoisomerase II/histidine kinase"/>
    <property type="match status" value="1"/>
</dbReference>
<dbReference type="InterPro" id="IPR050482">
    <property type="entry name" value="Sensor_HK_TwoCompSys"/>
</dbReference>
<dbReference type="InterPro" id="IPR036890">
    <property type="entry name" value="HATPase_C_sf"/>
</dbReference>
<keyword evidence="9" id="KW-1133">Transmembrane helix</keyword>
<evidence type="ECO:0000256" key="9">
    <source>
        <dbReference type="SAM" id="Phobius"/>
    </source>
</evidence>
<organism evidence="11 12">
    <name type="scientific">Jatrophihabitans cynanchi</name>
    <dbReference type="NCBI Taxonomy" id="2944128"/>
    <lineage>
        <taxon>Bacteria</taxon>
        <taxon>Bacillati</taxon>
        <taxon>Actinomycetota</taxon>
        <taxon>Actinomycetes</taxon>
        <taxon>Jatrophihabitantales</taxon>
        <taxon>Jatrophihabitantaceae</taxon>
        <taxon>Jatrophihabitans</taxon>
    </lineage>
</organism>
<keyword evidence="7" id="KW-0067">ATP-binding</keyword>